<feature type="region of interest" description="Disordered" evidence="6">
    <location>
        <begin position="262"/>
        <end position="285"/>
    </location>
</feature>
<dbReference type="PANTHER" id="PTHR12247:SF132">
    <property type="entry name" value="POLYCOMB PROTEIN SCM"/>
    <property type="match status" value="1"/>
</dbReference>
<dbReference type="PANTHER" id="PTHR12247">
    <property type="entry name" value="POLYCOMB GROUP PROTEIN"/>
    <property type="match status" value="1"/>
</dbReference>
<dbReference type="InterPro" id="IPR001660">
    <property type="entry name" value="SAM"/>
</dbReference>
<dbReference type="Proteomes" id="UP000682733">
    <property type="component" value="Unassembled WGS sequence"/>
</dbReference>
<dbReference type="Gene3D" id="2.30.30.140">
    <property type="match status" value="2"/>
</dbReference>
<evidence type="ECO:0000256" key="5">
    <source>
        <dbReference type="PROSITE-ProRule" id="PRU00459"/>
    </source>
</evidence>
<dbReference type="GO" id="GO:0005634">
    <property type="term" value="C:nucleus"/>
    <property type="evidence" value="ECO:0007669"/>
    <property type="project" value="UniProtKB-SubCell"/>
</dbReference>
<feature type="repeat" description="MBT" evidence="5">
    <location>
        <begin position="121"/>
        <end position="223"/>
    </location>
</feature>
<dbReference type="PROSITE" id="PS50105">
    <property type="entry name" value="SAM_DOMAIN"/>
    <property type="match status" value="1"/>
</dbReference>
<evidence type="ECO:0000256" key="6">
    <source>
        <dbReference type="SAM" id="MobiDB-lite"/>
    </source>
</evidence>
<evidence type="ECO:0000256" key="1">
    <source>
        <dbReference type="ARBA" id="ARBA00004123"/>
    </source>
</evidence>
<dbReference type="SUPFAM" id="SSF47769">
    <property type="entry name" value="SAM/Pointed domain"/>
    <property type="match status" value="1"/>
</dbReference>
<evidence type="ECO:0000256" key="4">
    <source>
        <dbReference type="ARBA" id="ARBA00023242"/>
    </source>
</evidence>
<dbReference type="PROSITE" id="PS51079">
    <property type="entry name" value="MBT"/>
    <property type="match status" value="2"/>
</dbReference>
<dbReference type="Gene3D" id="1.10.150.50">
    <property type="entry name" value="Transcription Factor, Ets-1"/>
    <property type="match status" value="1"/>
</dbReference>
<feature type="region of interest" description="Disordered" evidence="6">
    <location>
        <begin position="534"/>
        <end position="585"/>
    </location>
</feature>
<dbReference type="GO" id="GO:0003682">
    <property type="term" value="F:chromatin binding"/>
    <property type="evidence" value="ECO:0007669"/>
    <property type="project" value="TreeGrafter"/>
</dbReference>
<dbReference type="Pfam" id="PF02820">
    <property type="entry name" value="MBT"/>
    <property type="match status" value="2"/>
</dbReference>
<proteinExistence type="predicted"/>
<keyword evidence="4" id="KW-0539">Nucleus</keyword>
<feature type="compositionally biased region" description="Basic and acidic residues" evidence="6">
    <location>
        <begin position="534"/>
        <end position="543"/>
    </location>
</feature>
<dbReference type="InterPro" id="IPR050548">
    <property type="entry name" value="PcG_chromatin_remod_factors"/>
</dbReference>
<dbReference type="Gene3D" id="3.90.1150.190">
    <property type="entry name" value="SLED domain"/>
    <property type="match status" value="1"/>
</dbReference>
<comment type="subcellular location">
    <subcellularLocation>
        <location evidence="1">Nucleus</location>
    </subcellularLocation>
</comment>
<protein>
    <recommendedName>
        <fullName evidence="7">SAM domain-containing protein</fullName>
    </recommendedName>
</protein>
<dbReference type="SUPFAM" id="SSF63748">
    <property type="entry name" value="Tudor/PWWP/MBT"/>
    <property type="match status" value="2"/>
</dbReference>
<dbReference type="GO" id="GO:0045892">
    <property type="term" value="P:negative regulation of DNA-templated transcription"/>
    <property type="evidence" value="ECO:0007669"/>
    <property type="project" value="TreeGrafter"/>
</dbReference>
<evidence type="ECO:0000313" key="9">
    <source>
        <dbReference type="EMBL" id="CAF3554145.1"/>
    </source>
</evidence>
<dbReference type="InterPro" id="IPR021987">
    <property type="entry name" value="SLED"/>
</dbReference>
<evidence type="ECO:0000256" key="3">
    <source>
        <dbReference type="ARBA" id="ARBA00022737"/>
    </source>
</evidence>
<gene>
    <name evidence="8" type="ORF">OVA965_LOCUS3194</name>
    <name evidence="9" type="ORF">TMI583_LOCUS3193</name>
</gene>
<organism evidence="8 10">
    <name type="scientific">Didymodactylos carnosus</name>
    <dbReference type="NCBI Taxonomy" id="1234261"/>
    <lineage>
        <taxon>Eukaryota</taxon>
        <taxon>Metazoa</taxon>
        <taxon>Spiralia</taxon>
        <taxon>Gnathifera</taxon>
        <taxon>Rotifera</taxon>
        <taxon>Eurotatoria</taxon>
        <taxon>Bdelloidea</taxon>
        <taxon>Philodinida</taxon>
        <taxon>Philodinidae</taxon>
        <taxon>Didymodactylos</taxon>
    </lineage>
</organism>
<feature type="domain" description="SAM" evidence="7">
    <location>
        <begin position="614"/>
        <end position="678"/>
    </location>
</feature>
<keyword evidence="3" id="KW-0677">Repeat</keyword>
<feature type="compositionally biased region" description="Basic residues" evidence="6">
    <location>
        <begin position="298"/>
        <end position="317"/>
    </location>
</feature>
<dbReference type="Pfam" id="PF00536">
    <property type="entry name" value="SAM_1"/>
    <property type="match status" value="1"/>
</dbReference>
<dbReference type="EMBL" id="CAJNOK010000752">
    <property type="protein sequence ID" value="CAF0773134.1"/>
    <property type="molecule type" value="Genomic_DNA"/>
</dbReference>
<dbReference type="InterPro" id="IPR004092">
    <property type="entry name" value="Mbt"/>
</dbReference>
<sequence>MSTLNSDESDNEDYFDWNEYMKYTKSQPAPAECFKQSIQPPVNEFKIGDKVETIDPRNATSWCIGTIIEKCGPRLRLRLDGTDDRNDFWKLVDSADIRSYGSTVKLGQSIVPPLGFQQNSTRWLKYFEKHVEMGPFASETCFISEPPSPKTNFFEVGQKLEAVDQKNPHLICPATVRELLTGNQMRISLDGWSNQNDFRISCYSRDIFPCGWCAKVGCKLTEPGSNVYKNDLQSKLFKDNKKSSPSSLIPTVQVTPVVQDPELSSNHKDETDIIPNSNSLKSSLPSVMSITNGEKVKKHHHRHHKHHHHHREPKHVKNLTSSSDDSLLTKQTLTTDDHFINGKNMTDDHNNIIDKNQHSALIQNGTITETDLKTVTAYLNCSGDNGGMLMNPQKLRTLLPSKFGPDEPSKVLKLILDSCYRCAFQSSSYIDLILNMTPITLQKSKIEMNNGKIVNIPELKTSNDFWDILKTFLNTIQAGSDLFVRNLLPPVLEQSNHYQSENQNGTSNSPTYFQPSNSIPDSLLLANTSSIDNKNKLNGDINKKKDKTLKAKRSSSKDRSVYDSLVNETSHHQQQPKTSTPIVQNGSSLLTANSRTRQWSPQLSQGRTIQINHYSVEDVANFIRRIDASFEPLALRFTQEEIDGKALLLLNTDTLMKHLGLKLGPALKIIHHIDTLKK</sequence>
<name>A0A8S2CYR3_9BILA</name>
<accession>A0A8S2CYR3</accession>
<reference evidence="8" key="1">
    <citation type="submission" date="2021-02" db="EMBL/GenBank/DDBJ databases">
        <authorList>
            <person name="Nowell W R."/>
        </authorList>
    </citation>
    <scope>NUCLEOTIDE SEQUENCE</scope>
</reference>
<dbReference type="InterPro" id="IPR013761">
    <property type="entry name" value="SAM/pointed_sf"/>
</dbReference>
<evidence type="ECO:0000313" key="10">
    <source>
        <dbReference type="Proteomes" id="UP000677228"/>
    </source>
</evidence>
<feature type="compositionally biased region" description="Polar residues" evidence="6">
    <location>
        <begin position="566"/>
        <end position="585"/>
    </location>
</feature>
<dbReference type="SMART" id="SM00454">
    <property type="entry name" value="SAM"/>
    <property type="match status" value="1"/>
</dbReference>
<feature type="repeat" description="MBT" evidence="5">
    <location>
        <begin position="15"/>
        <end position="113"/>
    </location>
</feature>
<evidence type="ECO:0000313" key="8">
    <source>
        <dbReference type="EMBL" id="CAF0773134.1"/>
    </source>
</evidence>
<dbReference type="GO" id="GO:0042393">
    <property type="term" value="F:histone binding"/>
    <property type="evidence" value="ECO:0007669"/>
    <property type="project" value="TreeGrafter"/>
</dbReference>
<dbReference type="AlphaFoldDB" id="A0A8S2CYR3"/>
<dbReference type="Proteomes" id="UP000677228">
    <property type="component" value="Unassembled WGS sequence"/>
</dbReference>
<keyword evidence="2" id="KW-0678">Repressor</keyword>
<feature type="compositionally biased region" description="Basic residues" evidence="6">
    <location>
        <begin position="544"/>
        <end position="554"/>
    </location>
</feature>
<evidence type="ECO:0000256" key="2">
    <source>
        <dbReference type="ARBA" id="ARBA00022491"/>
    </source>
</evidence>
<comment type="caution">
    <text evidence="8">The sequence shown here is derived from an EMBL/GenBank/DDBJ whole genome shotgun (WGS) entry which is preliminary data.</text>
</comment>
<dbReference type="CDD" id="cd09509">
    <property type="entry name" value="SAM_Polycomb"/>
    <property type="match status" value="1"/>
</dbReference>
<feature type="compositionally biased region" description="Low complexity" evidence="6">
    <location>
        <begin position="273"/>
        <end position="285"/>
    </location>
</feature>
<dbReference type="SMART" id="SM00561">
    <property type="entry name" value="MBT"/>
    <property type="match status" value="2"/>
</dbReference>
<dbReference type="InterPro" id="IPR038348">
    <property type="entry name" value="SLED_sf"/>
</dbReference>
<dbReference type="EMBL" id="CAJOBA010000752">
    <property type="protein sequence ID" value="CAF3554145.1"/>
    <property type="molecule type" value="Genomic_DNA"/>
</dbReference>
<feature type="region of interest" description="Disordered" evidence="6">
    <location>
        <begin position="298"/>
        <end position="325"/>
    </location>
</feature>
<evidence type="ECO:0000259" key="7">
    <source>
        <dbReference type="PROSITE" id="PS50105"/>
    </source>
</evidence>
<dbReference type="Pfam" id="PF12140">
    <property type="entry name" value="SLED"/>
    <property type="match status" value="1"/>
</dbReference>